<comment type="caution">
    <text evidence="1">The sequence shown here is derived from an EMBL/GenBank/DDBJ whole genome shotgun (WGS) entry which is preliminary data.</text>
</comment>
<sequence length="184" mass="22238">MNDDKITRVWTDGSFFDRGIKRSGIGVFFSDNDPRNLSERLHEDHNDNNRAEICAVIRALEICEDIKNLEIITDSGWYYSLESNLRKKYGYESEYIFFNEKKVFKKIREDEYEIEYLKEGETMVFLSSWIFDPPLIIMQDNKIIINQHCDLFFNMICFHHFDDEKSYEYWKKITEVFIKDCEEK</sequence>
<keyword evidence="2" id="KW-1185">Reference proteome</keyword>
<accession>A0ACA9K9H6</accession>
<proteinExistence type="predicted"/>
<organism evidence="1 2">
    <name type="scientific">Scutellospora calospora</name>
    <dbReference type="NCBI Taxonomy" id="85575"/>
    <lineage>
        <taxon>Eukaryota</taxon>
        <taxon>Fungi</taxon>
        <taxon>Fungi incertae sedis</taxon>
        <taxon>Mucoromycota</taxon>
        <taxon>Glomeromycotina</taxon>
        <taxon>Glomeromycetes</taxon>
        <taxon>Diversisporales</taxon>
        <taxon>Gigasporaceae</taxon>
        <taxon>Scutellospora</taxon>
    </lineage>
</organism>
<reference evidence="1" key="1">
    <citation type="submission" date="2021-06" db="EMBL/GenBank/DDBJ databases">
        <authorList>
            <person name="Kallberg Y."/>
            <person name="Tangrot J."/>
            <person name="Rosling A."/>
        </authorList>
    </citation>
    <scope>NUCLEOTIDE SEQUENCE</scope>
    <source>
        <strain evidence="1">AU212A</strain>
    </source>
</reference>
<gene>
    <name evidence="1" type="ORF">SCALOS_LOCUS1577</name>
</gene>
<name>A0ACA9K9H6_9GLOM</name>
<protein>
    <submittedName>
        <fullName evidence="1">3316_t:CDS:1</fullName>
    </submittedName>
</protein>
<dbReference type="Proteomes" id="UP000789860">
    <property type="component" value="Unassembled WGS sequence"/>
</dbReference>
<dbReference type="EMBL" id="CAJVPM010001124">
    <property type="protein sequence ID" value="CAG8460171.1"/>
    <property type="molecule type" value="Genomic_DNA"/>
</dbReference>
<evidence type="ECO:0000313" key="2">
    <source>
        <dbReference type="Proteomes" id="UP000789860"/>
    </source>
</evidence>
<evidence type="ECO:0000313" key="1">
    <source>
        <dbReference type="EMBL" id="CAG8460171.1"/>
    </source>
</evidence>